<dbReference type="RefSeq" id="WP_386044356.1">
    <property type="nucleotide sequence ID" value="NZ_JBHUIO010000002.1"/>
</dbReference>
<dbReference type="EC" id="2.4.1.227" evidence="10"/>
<dbReference type="HAMAP" id="MF_00033">
    <property type="entry name" value="MurG"/>
    <property type="match status" value="1"/>
</dbReference>
<proteinExistence type="inferred from homology"/>
<reference evidence="14" key="1">
    <citation type="journal article" date="2019" name="Int. J. Syst. Evol. Microbiol.">
        <title>The Global Catalogue of Microorganisms (GCM) 10K type strain sequencing project: providing services to taxonomists for standard genome sequencing and annotation.</title>
        <authorList>
            <consortium name="The Broad Institute Genomics Platform"/>
            <consortium name="The Broad Institute Genome Sequencing Center for Infectious Disease"/>
            <person name="Wu L."/>
            <person name="Ma J."/>
        </authorList>
    </citation>
    <scope>NUCLEOTIDE SEQUENCE [LARGE SCALE GENOMIC DNA]</scope>
    <source>
        <strain evidence="14">CGMCC 1.13574</strain>
    </source>
</reference>
<evidence type="ECO:0000256" key="2">
    <source>
        <dbReference type="ARBA" id="ARBA00022618"/>
    </source>
</evidence>
<comment type="function">
    <text evidence="10">Cell wall formation. Catalyzes the transfer of a GlcNAc subunit on undecaprenyl-pyrophosphoryl-MurNAc-pentapeptide (lipid intermediate I) to form undecaprenyl-pyrophosphoryl-MurNAc-(pentapeptide)GlcNAc (lipid intermediate II).</text>
</comment>
<evidence type="ECO:0000256" key="8">
    <source>
        <dbReference type="ARBA" id="ARBA00023306"/>
    </source>
</evidence>
<keyword evidence="4 10" id="KW-0808">Transferase</keyword>
<comment type="similarity">
    <text evidence="10">Belongs to the glycosyltransferase 28 family. MurG subfamily.</text>
</comment>
<evidence type="ECO:0000259" key="12">
    <source>
        <dbReference type="Pfam" id="PF04101"/>
    </source>
</evidence>
<feature type="domain" description="Glycosyltransferase family 28 N-terminal" evidence="11">
    <location>
        <begin position="5"/>
        <end position="141"/>
    </location>
</feature>
<dbReference type="CDD" id="cd03785">
    <property type="entry name" value="GT28_MurG"/>
    <property type="match status" value="1"/>
</dbReference>
<evidence type="ECO:0000256" key="5">
    <source>
        <dbReference type="ARBA" id="ARBA00022960"/>
    </source>
</evidence>
<comment type="catalytic activity">
    <reaction evidence="10">
        <text>di-trans,octa-cis-undecaprenyl diphospho-N-acetyl-alpha-D-muramoyl-L-alanyl-D-glutamyl-meso-2,6-diaminopimeloyl-D-alanyl-D-alanine + UDP-N-acetyl-alpha-D-glucosamine = di-trans,octa-cis-undecaprenyl diphospho-[N-acetyl-alpha-D-glucosaminyl-(1-&gt;4)]-N-acetyl-alpha-D-muramoyl-L-alanyl-D-glutamyl-meso-2,6-diaminopimeloyl-D-alanyl-D-alanine + UDP + H(+)</text>
        <dbReference type="Rhea" id="RHEA:31227"/>
        <dbReference type="ChEBI" id="CHEBI:15378"/>
        <dbReference type="ChEBI" id="CHEBI:57705"/>
        <dbReference type="ChEBI" id="CHEBI:58223"/>
        <dbReference type="ChEBI" id="CHEBI:61387"/>
        <dbReference type="ChEBI" id="CHEBI:61388"/>
        <dbReference type="EC" id="2.4.1.227"/>
    </reaction>
</comment>
<comment type="pathway">
    <text evidence="10">Cell wall biogenesis; peptidoglycan biosynthesis.</text>
</comment>
<dbReference type="PANTHER" id="PTHR21015">
    <property type="entry name" value="UDP-N-ACETYLGLUCOSAMINE--N-ACETYLMURAMYL-(PENTAPEPTIDE) PYROPHOSPHORYL-UNDECAPRENOL N-ACETYLGLUCOSAMINE TRANSFERASE 1"/>
    <property type="match status" value="1"/>
</dbReference>
<keyword evidence="14" id="KW-1185">Reference proteome</keyword>
<evidence type="ECO:0000256" key="4">
    <source>
        <dbReference type="ARBA" id="ARBA00022679"/>
    </source>
</evidence>
<dbReference type="NCBIfam" id="TIGR01133">
    <property type="entry name" value="murG"/>
    <property type="match status" value="1"/>
</dbReference>
<feature type="domain" description="Glycosyl transferase family 28 C-terminal" evidence="12">
    <location>
        <begin position="188"/>
        <end position="342"/>
    </location>
</feature>
<comment type="caution">
    <text evidence="13">The sequence shown here is derived from an EMBL/GenBank/DDBJ whole genome shotgun (WGS) entry which is preliminary data.</text>
</comment>
<dbReference type="PANTHER" id="PTHR21015:SF27">
    <property type="entry name" value="UDP-N-ACETYLGLUCOSAMINE--N-ACETYLMURAMYL-(PENTAPEPTIDE) PYROPHOSPHORYL-UNDECAPRENOL N-ACETYLGLUCOSAMINE TRANSFERASE"/>
    <property type="match status" value="1"/>
</dbReference>
<keyword evidence="7 10" id="KW-0472">Membrane</keyword>
<feature type="binding site" evidence="10">
    <location>
        <begin position="11"/>
        <end position="13"/>
    </location>
    <ligand>
        <name>UDP-N-acetyl-alpha-D-glucosamine</name>
        <dbReference type="ChEBI" id="CHEBI:57705"/>
    </ligand>
</feature>
<keyword evidence="6 10" id="KW-0573">Peptidoglycan synthesis</keyword>
<dbReference type="Proteomes" id="UP001597343">
    <property type="component" value="Unassembled WGS sequence"/>
</dbReference>
<dbReference type="InterPro" id="IPR004276">
    <property type="entry name" value="GlycoTrans_28_N"/>
</dbReference>
<comment type="caution">
    <text evidence="10">Lacks conserved residue(s) required for the propagation of feature annotation.</text>
</comment>
<evidence type="ECO:0000313" key="14">
    <source>
        <dbReference type="Proteomes" id="UP001597343"/>
    </source>
</evidence>
<keyword evidence="5 10" id="KW-0133">Cell shape</keyword>
<evidence type="ECO:0000256" key="7">
    <source>
        <dbReference type="ARBA" id="ARBA00023136"/>
    </source>
</evidence>
<keyword evidence="2 10" id="KW-0132">Cell division</keyword>
<organism evidence="13 14">
    <name type="scientific">Tumebacillus lipolyticus</name>
    <dbReference type="NCBI Taxonomy" id="1280370"/>
    <lineage>
        <taxon>Bacteria</taxon>
        <taxon>Bacillati</taxon>
        <taxon>Bacillota</taxon>
        <taxon>Bacilli</taxon>
        <taxon>Bacillales</taxon>
        <taxon>Alicyclobacillaceae</taxon>
        <taxon>Tumebacillus</taxon>
    </lineage>
</organism>
<feature type="binding site" evidence="10">
    <location>
        <position position="289"/>
    </location>
    <ligand>
        <name>UDP-N-acetyl-alpha-D-glucosamine</name>
        <dbReference type="ChEBI" id="CHEBI:57705"/>
    </ligand>
</feature>
<dbReference type="NCBIfam" id="NF009102">
    <property type="entry name" value="PRK12446.1"/>
    <property type="match status" value="1"/>
</dbReference>
<name>A0ABW4ZUL3_9BACL</name>
<dbReference type="EMBL" id="JBHUIO010000002">
    <property type="protein sequence ID" value="MFD2169311.1"/>
    <property type="molecule type" value="Genomic_DNA"/>
</dbReference>
<evidence type="ECO:0000256" key="9">
    <source>
        <dbReference type="ARBA" id="ARBA00023316"/>
    </source>
</evidence>
<evidence type="ECO:0000256" key="10">
    <source>
        <dbReference type="HAMAP-Rule" id="MF_00033"/>
    </source>
</evidence>
<dbReference type="Pfam" id="PF03033">
    <property type="entry name" value="Glyco_transf_28"/>
    <property type="match status" value="1"/>
</dbReference>
<keyword evidence="1 10" id="KW-1003">Cell membrane</keyword>
<feature type="binding site" evidence="10">
    <location>
        <position position="164"/>
    </location>
    <ligand>
        <name>UDP-N-acetyl-alpha-D-glucosamine</name>
        <dbReference type="ChEBI" id="CHEBI:57705"/>
    </ligand>
</feature>
<dbReference type="SUPFAM" id="SSF53756">
    <property type="entry name" value="UDP-Glycosyltransferase/glycogen phosphorylase"/>
    <property type="match status" value="1"/>
</dbReference>
<keyword evidence="8 10" id="KW-0131">Cell cycle</keyword>
<feature type="binding site" evidence="10">
    <location>
        <position position="194"/>
    </location>
    <ligand>
        <name>UDP-N-acetyl-alpha-D-glucosamine</name>
        <dbReference type="ChEBI" id="CHEBI:57705"/>
    </ligand>
</feature>
<dbReference type="Gene3D" id="3.40.50.2000">
    <property type="entry name" value="Glycogen Phosphorylase B"/>
    <property type="match status" value="2"/>
</dbReference>
<evidence type="ECO:0000256" key="6">
    <source>
        <dbReference type="ARBA" id="ARBA00022984"/>
    </source>
</evidence>
<gene>
    <name evidence="10" type="primary">murG</name>
    <name evidence="13" type="ORF">ACFSOY_04655</name>
</gene>
<keyword evidence="9 10" id="KW-0961">Cell wall biogenesis/degradation</keyword>
<evidence type="ECO:0000256" key="1">
    <source>
        <dbReference type="ARBA" id="ARBA00022475"/>
    </source>
</evidence>
<sequence length="355" mass="39024">MKKLVLTGGGSAGHVTGNLALLSTLKQAGWEIEYIGSKDGIESTIIAETGLPYHSIAVGKLRRYFDLKNFKDPFRVLQGTFQAFRLLRKIKPKAVFSKGGFVAVPVVIAAWINRIPVVIHESDLTPGLANKLSVPFANKVCVTFPETVQHLDRQKANHTGSPIRSEILRGSAEAGRAFCGFTTDKPIILAMGGSLGSVAINNALRQNLDALLQQFQIVHLCGKDNLDPRLEGLSGYRQFEYVSHELPDLFAMTDLFISRAGSNAIFEFLALKKPNLLIPLTRAQSRGDQILNARSFEKQGYSHVLFEEDLTSASLLAAVRETHDNRERYIAAMEQSTSGHAVEQIVSLIQQVAKK</sequence>
<dbReference type="InterPro" id="IPR006009">
    <property type="entry name" value="GlcNAc_MurG"/>
</dbReference>
<dbReference type="InterPro" id="IPR007235">
    <property type="entry name" value="Glyco_trans_28_C"/>
</dbReference>
<comment type="subcellular location">
    <subcellularLocation>
        <location evidence="10">Cell membrane</location>
        <topology evidence="10">Peripheral membrane protein</topology>
        <orientation evidence="10">Cytoplasmic side</orientation>
    </subcellularLocation>
</comment>
<evidence type="ECO:0000313" key="13">
    <source>
        <dbReference type="EMBL" id="MFD2169311.1"/>
    </source>
</evidence>
<evidence type="ECO:0000259" key="11">
    <source>
        <dbReference type="Pfam" id="PF03033"/>
    </source>
</evidence>
<keyword evidence="3 10" id="KW-0328">Glycosyltransferase</keyword>
<accession>A0ABW4ZUL3</accession>
<dbReference type="Pfam" id="PF04101">
    <property type="entry name" value="Glyco_tran_28_C"/>
    <property type="match status" value="1"/>
</dbReference>
<evidence type="ECO:0000256" key="3">
    <source>
        <dbReference type="ARBA" id="ARBA00022676"/>
    </source>
</evidence>
<protein>
    <recommendedName>
        <fullName evidence="10">UDP-N-acetylglucosamine--N-acetylmuramyl-(pentapeptide) pyrophosphoryl-undecaprenol N-acetylglucosamine transferase</fullName>
        <ecNumber evidence="10">2.4.1.227</ecNumber>
    </recommendedName>
    <alternativeName>
        <fullName evidence="10">Undecaprenyl-PP-MurNAc-pentapeptide-UDPGlcNAc GlcNAc transferase</fullName>
    </alternativeName>
</protein>